<evidence type="ECO:0000256" key="2">
    <source>
        <dbReference type="ARBA" id="ARBA00048655"/>
    </source>
</evidence>
<dbReference type="Gene3D" id="3.90.1200.10">
    <property type="match status" value="1"/>
</dbReference>
<organism evidence="3 4">
    <name type="scientific">Apiospora saccharicola</name>
    <dbReference type="NCBI Taxonomy" id="335842"/>
    <lineage>
        <taxon>Eukaryota</taxon>
        <taxon>Fungi</taxon>
        <taxon>Dikarya</taxon>
        <taxon>Ascomycota</taxon>
        <taxon>Pezizomycotina</taxon>
        <taxon>Sordariomycetes</taxon>
        <taxon>Xylariomycetidae</taxon>
        <taxon>Amphisphaeriales</taxon>
        <taxon>Apiosporaceae</taxon>
        <taxon>Apiospora</taxon>
    </lineage>
</organism>
<dbReference type="PANTHER" id="PTHR12149">
    <property type="entry name" value="FRUCTOSAMINE 3 KINASE-RELATED PROTEIN"/>
    <property type="match status" value="1"/>
</dbReference>
<reference evidence="3 4" key="1">
    <citation type="submission" date="2023-01" db="EMBL/GenBank/DDBJ databases">
        <title>Analysis of 21 Apiospora genomes using comparative genomics revels a genus with tremendous synthesis potential of carbohydrate active enzymes and secondary metabolites.</title>
        <authorList>
            <person name="Sorensen T."/>
        </authorList>
    </citation>
    <scope>NUCLEOTIDE SEQUENCE [LARGE SCALE GENOMIC DNA]</scope>
    <source>
        <strain evidence="3 4">CBS 83171</strain>
    </source>
</reference>
<dbReference type="EMBL" id="JAQQWM010000009">
    <property type="protein sequence ID" value="KAK8046208.1"/>
    <property type="molecule type" value="Genomic_DNA"/>
</dbReference>
<dbReference type="InterPro" id="IPR016477">
    <property type="entry name" value="Fructo-/Ketosamine-3-kinase"/>
</dbReference>
<comment type="catalytic activity">
    <reaction evidence="2">
        <text>N(6)-D-ribulosyl-L-lysyl-[protein] + ATP = N(6)-(3-O-phospho-D-ribulosyl)-L-lysyl-[protein] + ADP + H(+)</text>
        <dbReference type="Rhea" id="RHEA:48432"/>
        <dbReference type="Rhea" id="RHEA-COMP:12103"/>
        <dbReference type="Rhea" id="RHEA-COMP:12104"/>
        <dbReference type="ChEBI" id="CHEBI:15378"/>
        <dbReference type="ChEBI" id="CHEBI:30616"/>
        <dbReference type="ChEBI" id="CHEBI:90418"/>
        <dbReference type="ChEBI" id="CHEBI:90420"/>
        <dbReference type="ChEBI" id="CHEBI:456216"/>
        <dbReference type="EC" id="2.7.1.172"/>
    </reaction>
    <physiologicalReaction direction="left-to-right" evidence="2">
        <dbReference type="Rhea" id="RHEA:48433"/>
    </physiologicalReaction>
</comment>
<evidence type="ECO:0000313" key="4">
    <source>
        <dbReference type="Proteomes" id="UP001446871"/>
    </source>
</evidence>
<dbReference type="Pfam" id="PF03881">
    <property type="entry name" value="Fructosamin_kin"/>
    <property type="match status" value="1"/>
</dbReference>
<gene>
    <name evidence="3" type="ORF">PG996_014272</name>
</gene>
<dbReference type="Proteomes" id="UP001446871">
    <property type="component" value="Unassembled WGS sequence"/>
</dbReference>
<name>A0ABR1THV2_9PEZI</name>
<sequence>MSAGSIAKGVAEAEEIDPLGPNVVLDRSLMAAFPEGSNVLEVTPSGVSAWVKTVKIDIQLPDGTVKSYFKKGAPGHRGLGMMEGTYMSEKLIHSFIPEHVPAPLAFGSYESLPNMHYYICDYGDMTDDLPDPARFGQTFAKLHLNSMGKSPTGRYGFPLTTHLAFVPNDNTWTDTWSEWFSNAMKKMLEEEERSHGQDDKLDQLKEPLFAKVIPGLLRPMETGSNRIEPCLCHSDVWPGNIKPNANNGEVMMLDSCAFWGHHECTKPTSISMSELKDDSNHQMTNLADLGCCRAPRYGMGRAYVEEYFKCIPPSKPEEDFEDRLALYAMRYDLLHSALFPKEPQFRATAMVEMQRLVDKYPEGFQEPAVR</sequence>
<evidence type="ECO:0000313" key="3">
    <source>
        <dbReference type="EMBL" id="KAK8046208.1"/>
    </source>
</evidence>
<protein>
    <recommendedName>
        <fullName evidence="1">protein-ribulosamine 3-kinase</fullName>
        <ecNumber evidence="1">2.7.1.172</ecNumber>
    </recommendedName>
</protein>
<evidence type="ECO:0000256" key="1">
    <source>
        <dbReference type="ARBA" id="ARBA00011961"/>
    </source>
</evidence>
<comment type="caution">
    <text evidence="3">The sequence shown here is derived from an EMBL/GenBank/DDBJ whole genome shotgun (WGS) entry which is preliminary data.</text>
</comment>
<accession>A0ABR1THV2</accession>
<dbReference type="InterPro" id="IPR011009">
    <property type="entry name" value="Kinase-like_dom_sf"/>
</dbReference>
<dbReference type="SUPFAM" id="SSF56112">
    <property type="entry name" value="Protein kinase-like (PK-like)"/>
    <property type="match status" value="1"/>
</dbReference>
<keyword evidence="4" id="KW-1185">Reference proteome</keyword>
<dbReference type="EC" id="2.7.1.172" evidence="1"/>
<dbReference type="PANTHER" id="PTHR12149:SF8">
    <property type="entry name" value="PROTEIN-RIBULOSAMINE 3-KINASE"/>
    <property type="match status" value="1"/>
</dbReference>
<proteinExistence type="predicted"/>